<sequence>MVHKNGFECVRAIGGVPLAPDIREAHGAKLLRRNRPCQGANGAFLRATAAEGAGAAKHRTSPIGVTCASASGCSGDVRCGDELEDEKQWALNEQV</sequence>
<evidence type="ECO:0000313" key="1">
    <source>
        <dbReference type="EMBL" id="MDO6414402.1"/>
    </source>
</evidence>
<dbReference type="EMBL" id="JAUOTP010000003">
    <property type="protein sequence ID" value="MDO6414402.1"/>
    <property type="molecule type" value="Genomic_DNA"/>
</dbReference>
<proteinExistence type="predicted"/>
<protein>
    <submittedName>
        <fullName evidence="1">Uncharacterized protein</fullName>
    </submittedName>
</protein>
<name>A0ABT8Y8U6_9SPHN</name>
<comment type="caution">
    <text evidence="1">The sequence shown here is derived from an EMBL/GenBank/DDBJ whole genome shotgun (WGS) entry which is preliminary data.</text>
</comment>
<evidence type="ECO:0000313" key="2">
    <source>
        <dbReference type="Proteomes" id="UP001169764"/>
    </source>
</evidence>
<gene>
    <name evidence="1" type="ORF">Q4F19_08415</name>
</gene>
<dbReference type="RefSeq" id="WP_303541541.1">
    <property type="nucleotide sequence ID" value="NZ_JAUOTP010000003.1"/>
</dbReference>
<reference evidence="1" key="1">
    <citation type="submission" date="2023-07" db="EMBL/GenBank/DDBJ databases">
        <authorList>
            <person name="Kim M."/>
        </authorList>
    </citation>
    <scope>NUCLEOTIDE SEQUENCE</scope>
    <source>
        <strain evidence="1">BIUV-7</strain>
    </source>
</reference>
<dbReference type="Proteomes" id="UP001169764">
    <property type="component" value="Unassembled WGS sequence"/>
</dbReference>
<keyword evidence="2" id="KW-1185">Reference proteome</keyword>
<organism evidence="1 2">
    <name type="scientific">Sphingomonas natans</name>
    <dbReference type="NCBI Taxonomy" id="3063330"/>
    <lineage>
        <taxon>Bacteria</taxon>
        <taxon>Pseudomonadati</taxon>
        <taxon>Pseudomonadota</taxon>
        <taxon>Alphaproteobacteria</taxon>
        <taxon>Sphingomonadales</taxon>
        <taxon>Sphingomonadaceae</taxon>
        <taxon>Sphingomonas</taxon>
    </lineage>
</organism>
<accession>A0ABT8Y8U6</accession>